<sequence>MGDLNTDIDLALNGKRTPDSTLDTLRRLWRQVSKRRQRQLLGLLVLMMFGALAEAATLGALLPFLARIANPEAIGGQSFLARQLAGFRLAGSSDSLLGLTVLFSVVAIIAGAVRIALTWATNSYVFSLGHELGVKVYDRVLHQPYSYHVSRNSSSVLAALRQVQAIAAGVMLPLLQSISGVIIGVFIIVALFVLSSFITFVIFAGFGAVYLAMSLVIRKHLKRNARIIASVQAEGIRSVQEGLGGIRDVIINDTQSYFLSRYSELDKHFQRANAANALGAGAPRFAIEAAGMVIIAALAYFLITRSNNAGQVLPMLGTFVLGAQRLLPSMQLVYGNWALILSNLAGAEVVLQALEAPVGPEWNQPPARRLPFDRAIVLKDVSFSYASDQPPILERFNLAISKGSKVGFIGKTGSGKSTTVDLIMGLLEPTSGAIEIDGQRLDGTTRRAWQRQIAHVPQSIFLADASIADNIAFGIDPATIDHARVRNAAQQAAVADFIESLPQGYETRVGERGVRLSGGQRQRIGIARALYKQASVLVFDEATSALDMETETAVMEAIEELPADLTVLIIAHRLTTVENCDEIVTLESGRPHIWTRTGGQIA</sequence>
<feature type="domain" description="ABC transporter" evidence="9">
    <location>
        <begin position="376"/>
        <end position="601"/>
    </location>
</feature>
<evidence type="ECO:0000256" key="6">
    <source>
        <dbReference type="ARBA" id="ARBA00022989"/>
    </source>
</evidence>
<name>A0ABU4XFB6_9HYPH</name>
<dbReference type="InterPro" id="IPR027417">
    <property type="entry name" value="P-loop_NTPase"/>
</dbReference>
<feature type="domain" description="ABC transmembrane type-1" evidence="10">
    <location>
        <begin position="41"/>
        <end position="342"/>
    </location>
</feature>
<organism evidence="11 12">
    <name type="scientific">Mesorhizobium dulcispinae</name>
    <dbReference type="NCBI Taxonomy" id="3072316"/>
    <lineage>
        <taxon>Bacteria</taxon>
        <taxon>Pseudomonadati</taxon>
        <taxon>Pseudomonadota</taxon>
        <taxon>Alphaproteobacteria</taxon>
        <taxon>Hyphomicrobiales</taxon>
        <taxon>Phyllobacteriaceae</taxon>
        <taxon>Mesorhizobium</taxon>
    </lineage>
</organism>
<dbReference type="GO" id="GO:0005524">
    <property type="term" value="F:ATP binding"/>
    <property type="evidence" value="ECO:0007669"/>
    <property type="project" value="UniProtKB-KW"/>
</dbReference>
<comment type="subcellular location">
    <subcellularLocation>
        <location evidence="1">Cell membrane</location>
        <topology evidence="1">Multi-pass membrane protein</topology>
    </subcellularLocation>
</comment>
<dbReference type="Proteomes" id="UP001271780">
    <property type="component" value="Unassembled WGS sequence"/>
</dbReference>
<dbReference type="InterPro" id="IPR039421">
    <property type="entry name" value="Type_1_exporter"/>
</dbReference>
<protein>
    <submittedName>
        <fullName evidence="11">ABC transporter ATP-binding protein</fullName>
    </submittedName>
</protein>
<keyword evidence="12" id="KW-1185">Reference proteome</keyword>
<dbReference type="SMART" id="SM00382">
    <property type="entry name" value="AAA"/>
    <property type="match status" value="1"/>
</dbReference>
<feature type="transmembrane region" description="Helical" evidence="8">
    <location>
        <begin position="285"/>
        <end position="303"/>
    </location>
</feature>
<dbReference type="PROSITE" id="PS50929">
    <property type="entry name" value="ABC_TM1F"/>
    <property type="match status" value="1"/>
</dbReference>
<dbReference type="InterPro" id="IPR003593">
    <property type="entry name" value="AAA+_ATPase"/>
</dbReference>
<evidence type="ECO:0000256" key="7">
    <source>
        <dbReference type="ARBA" id="ARBA00023136"/>
    </source>
</evidence>
<comment type="caution">
    <text evidence="11">The sequence shown here is derived from an EMBL/GenBank/DDBJ whole genome shotgun (WGS) entry which is preliminary data.</text>
</comment>
<dbReference type="PANTHER" id="PTHR24221">
    <property type="entry name" value="ATP-BINDING CASSETTE SUB-FAMILY B"/>
    <property type="match status" value="1"/>
</dbReference>
<evidence type="ECO:0000259" key="9">
    <source>
        <dbReference type="PROSITE" id="PS50893"/>
    </source>
</evidence>
<dbReference type="Pfam" id="PF00005">
    <property type="entry name" value="ABC_tran"/>
    <property type="match status" value="1"/>
</dbReference>
<comment type="similarity">
    <text evidence="2">Belongs to the ABC transporter superfamily.</text>
</comment>
<keyword evidence="4" id="KW-0547">Nucleotide-binding</keyword>
<feature type="transmembrane region" description="Helical" evidence="8">
    <location>
        <begin position="96"/>
        <end position="117"/>
    </location>
</feature>
<dbReference type="PROSITE" id="PS50893">
    <property type="entry name" value="ABC_TRANSPORTER_2"/>
    <property type="match status" value="1"/>
</dbReference>
<dbReference type="Gene3D" id="3.40.50.300">
    <property type="entry name" value="P-loop containing nucleotide triphosphate hydrolases"/>
    <property type="match status" value="1"/>
</dbReference>
<accession>A0ABU4XFB6</accession>
<feature type="transmembrane region" description="Helical" evidence="8">
    <location>
        <begin position="197"/>
        <end position="217"/>
    </location>
</feature>
<dbReference type="PANTHER" id="PTHR24221:SF654">
    <property type="entry name" value="ATP-BINDING CASSETTE SUB-FAMILY B MEMBER 6"/>
    <property type="match status" value="1"/>
</dbReference>
<dbReference type="Gene3D" id="1.20.1560.10">
    <property type="entry name" value="ABC transporter type 1, transmembrane domain"/>
    <property type="match status" value="1"/>
</dbReference>
<feature type="transmembrane region" description="Helical" evidence="8">
    <location>
        <begin position="40"/>
        <end position="62"/>
    </location>
</feature>
<proteinExistence type="inferred from homology"/>
<dbReference type="PROSITE" id="PS00211">
    <property type="entry name" value="ABC_TRANSPORTER_1"/>
    <property type="match status" value="1"/>
</dbReference>
<feature type="transmembrane region" description="Helical" evidence="8">
    <location>
        <begin position="165"/>
        <end position="191"/>
    </location>
</feature>
<dbReference type="RefSeq" id="WP_320316747.1">
    <property type="nucleotide sequence ID" value="NZ_JAVIIX010000006.1"/>
</dbReference>
<keyword evidence="3 8" id="KW-0812">Transmembrane</keyword>
<evidence type="ECO:0000256" key="4">
    <source>
        <dbReference type="ARBA" id="ARBA00022741"/>
    </source>
</evidence>
<evidence type="ECO:0000256" key="8">
    <source>
        <dbReference type="SAM" id="Phobius"/>
    </source>
</evidence>
<keyword evidence="7 8" id="KW-0472">Membrane</keyword>
<dbReference type="Pfam" id="PF00664">
    <property type="entry name" value="ABC_membrane"/>
    <property type="match status" value="1"/>
</dbReference>
<evidence type="ECO:0000256" key="3">
    <source>
        <dbReference type="ARBA" id="ARBA00022692"/>
    </source>
</evidence>
<dbReference type="InterPro" id="IPR003439">
    <property type="entry name" value="ABC_transporter-like_ATP-bd"/>
</dbReference>
<evidence type="ECO:0000256" key="2">
    <source>
        <dbReference type="ARBA" id="ARBA00005417"/>
    </source>
</evidence>
<evidence type="ECO:0000256" key="5">
    <source>
        <dbReference type="ARBA" id="ARBA00022840"/>
    </source>
</evidence>
<gene>
    <name evidence="11" type="ORF">RFM27_15435</name>
</gene>
<dbReference type="SUPFAM" id="SSF52540">
    <property type="entry name" value="P-loop containing nucleoside triphosphate hydrolases"/>
    <property type="match status" value="1"/>
</dbReference>
<evidence type="ECO:0000313" key="11">
    <source>
        <dbReference type="EMBL" id="MDX8473471.1"/>
    </source>
</evidence>
<evidence type="ECO:0000259" key="10">
    <source>
        <dbReference type="PROSITE" id="PS50929"/>
    </source>
</evidence>
<dbReference type="InterPro" id="IPR011527">
    <property type="entry name" value="ABC1_TM_dom"/>
</dbReference>
<dbReference type="SUPFAM" id="SSF90123">
    <property type="entry name" value="ABC transporter transmembrane region"/>
    <property type="match status" value="1"/>
</dbReference>
<evidence type="ECO:0000256" key="1">
    <source>
        <dbReference type="ARBA" id="ARBA00004651"/>
    </source>
</evidence>
<keyword evidence="5 11" id="KW-0067">ATP-binding</keyword>
<reference evidence="11 12" key="1">
    <citation type="submission" date="2023-08" db="EMBL/GenBank/DDBJ databases">
        <title>Implementing the SeqCode for naming new Mesorhizobium species isolated from Vachellia karroo root nodules.</title>
        <authorList>
            <person name="Van Lill M."/>
        </authorList>
    </citation>
    <scope>NUCLEOTIDE SEQUENCE [LARGE SCALE GENOMIC DNA]</scope>
    <source>
        <strain evidence="11 12">VK23A</strain>
    </source>
</reference>
<dbReference type="EMBL" id="JAVIIZ010000008">
    <property type="protein sequence ID" value="MDX8473471.1"/>
    <property type="molecule type" value="Genomic_DNA"/>
</dbReference>
<dbReference type="InterPro" id="IPR036640">
    <property type="entry name" value="ABC1_TM_sf"/>
</dbReference>
<dbReference type="InterPro" id="IPR017871">
    <property type="entry name" value="ABC_transporter-like_CS"/>
</dbReference>
<keyword evidence="6 8" id="KW-1133">Transmembrane helix</keyword>
<evidence type="ECO:0000313" key="12">
    <source>
        <dbReference type="Proteomes" id="UP001271780"/>
    </source>
</evidence>